<feature type="region of interest" description="Disordered" evidence="1">
    <location>
        <begin position="213"/>
        <end position="238"/>
    </location>
</feature>
<keyword evidence="4" id="KW-1185">Reference proteome</keyword>
<evidence type="ECO:0000256" key="2">
    <source>
        <dbReference type="SAM" id="SignalP"/>
    </source>
</evidence>
<protein>
    <submittedName>
        <fullName evidence="3">Uncharacterized protein</fullName>
    </submittedName>
</protein>
<keyword evidence="2" id="KW-0732">Signal</keyword>
<feature type="compositionally biased region" description="Basic and acidic residues" evidence="1">
    <location>
        <begin position="213"/>
        <end position="224"/>
    </location>
</feature>
<sequence>MSQRGYCLVAAVLLGLASLAACFDVSLLWDVPDGAQDITQASALIQLNSSTSPIGTEWTGIGWQHGALSLQKLSDEQLAVIMQVRSPEANSTVRAGRVTDYATAHYIDKKQEEGGSGMYLQSKIDKDDAHNAEYSLKIIAHYNMVANNTIYQGLWSDGQVWTYMGSLIVQHPKTESIKEGVARALEDAAHFDAADRLSDNSAARNIVVGDDDARASGAADKEPEPSIPVKDPLGGAKPPETLATCEITRDSAGHIRPVCKFIRQLPMVPSFPQPFSGVRRTSSGNQKFERAGIFKDLSLKSRLGQVYDIPAARCISHNRQSTDIASCQRDPNTPEFIISIDGLSPVEAKEREMLVEGGNGIELDSALLEEKNKIHHEASKLPEVDVL</sequence>
<evidence type="ECO:0000313" key="3">
    <source>
        <dbReference type="EMBL" id="KAJ2808637.1"/>
    </source>
</evidence>
<dbReference type="Proteomes" id="UP001140094">
    <property type="component" value="Unassembled WGS sequence"/>
</dbReference>
<feature type="signal peptide" evidence="2">
    <location>
        <begin position="1"/>
        <end position="22"/>
    </location>
</feature>
<name>A0A9W8I5N4_9FUNG</name>
<organism evidence="3 4">
    <name type="scientific">Coemansia guatemalensis</name>
    <dbReference type="NCBI Taxonomy" id="2761395"/>
    <lineage>
        <taxon>Eukaryota</taxon>
        <taxon>Fungi</taxon>
        <taxon>Fungi incertae sedis</taxon>
        <taxon>Zoopagomycota</taxon>
        <taxon>Kickxellomycotina</taxon>
        <taxon>Kickxellomycetes</taxon>
        <taxon>Kickxellales</taxon>
        <taxon>Kickxellaceae</taxon>
        <taxon>Coemansia</taxon>
    </lineage>
</organism>
<evidence type="ECO:0000256" key="1">
    <source>
        <dbReference type="SAM" id="MobiDB-lite"/>
    </source>
</evidence>
<evidence type="ECO:0000313" key="4">
    <source>
        <dbReference type="Proteomes" id="UP001140094"/>
    </source>
</evidence>
<gene>
    <name evidence="3" type="ORF">H4R20_000755</name>
</gene>
<dbReference type="EMBL" id="JANBUO010000033">
    <property type="protein sequence ID" value="KAJ2808637.1"/>
    <property type="molecule type" value="Genomic_DNA"/>
</dbReference>
<comment type="caution">
    <text evidence="3">The sequence shown here is derived from an EMBL/GenBank/DDBJ whole genome shotgun (WGS) entry which is preliminary data.</text>
</comment>
<feature type="chain" id="PRO_5040758760" evidence="2">
    <location>
        <begin position="23"/>
        <end position="387"/>
    </location>
</feature>
<dbReference type="OrthoDB" id="5556563at2759"/>
<dbReference type="AlphaFoldDB" id="A0A9W8I5N4"/>
<reference evidence="3" key="1">
    <citation type="submission" date="2022-07" db="EMBL/GenBank/DDBJ databases">
        <title>Phylogenomic reconstructions and comparative analyses of Kickxellomycotina fungi.</title>
        <authorList>
            <person name="Reynolds N.K."/>
            <person name="Stajich J.E."/>
            <person name="Barry K."/>
            <person name="Grigoriev I.V."/>
            <person name="Crous P."/>
            <person name="Smith M.E."/>
        </authorList>
    </citation>
    <scope>NUCLEOTIDE SEQUENCE</scope>
    <source>
        <strain evidence="3">NRRL 1565</strain>
    </source>
</reference>
<dbReference type="PROSITE" id="PS51257">
    <property type="entry name" value="PROKAR_LIPOPROTEIN"/>
    <property type="match status" value="1"/>
</dbReference>
<accession>A0A9W8I5N4</accession>
<proteinExistence type="predicted"/>